<dbReference type="Pfam" id="PF01154">
    <property type="entry name" value="HMG_CoA_synt_N"/>
    <property type="match status" value="2"/>
</dbReference>
<evidence type="ECO:0008006" key="8">
    <source>
        <dbReference type="Google" id="ProtNLM"/>
    </source>
</evidence>
<dbReference type="CDD" id="cd00827">
    <property type="entry name" value="init_cond_enzymes"/>
    <property type="match status" value="1"/>
</dbReference>
<keyword evidence="3" id="KW-0808">Transferase</keyword>
<evidence type="ECO:0000259" key="4">
    <source>
        <dbReference type="Pfam" id="PF01154"/>
    </source>
</evidence>
<evidence type="ECO:0000256" key="1">
    <source>
        <dbReference type="ARBA" id="ARBA00007061"/>
    </source>
</evidence>
<proteinExistence type="inferred from homology"/>
<dbReference type="InterPro" id="IPR013528">
    <property type="entry name" value="HMG_CoA_synth_N"/>
</dbReference>
<dbReference type="Proteomes" id="UP001177744">
    <property type="component" value="Unassembled WGS sequence"/>
</dbReference>
<keyword evidence="2" id="KW-0753">Steroid metabolism</keyword>
<gene>
    <name evidence="6" type="ORF">QTO34_004089</name>
</gene>
<feature type="domain" description="Hydroxymethylglutaryl-coenzyme A synthase C-terminal" evidence="5">
    <location>
        <begin position="149"/>
        <end position="184"/>
    </location>
</feature>
<accession>A0AA40LLZ2</accession>
<protein>
    <recommendedName>
        <fullName evidence="8">Hydroxymethylglutaryl-CoA synthase</fullName>
    </recommendedName>
</protein>
<sequence length="232" mass="25037">MAGSGSSPMGISFPSQYVDQAKMGKDESVGAGKYTIGLGQARMGFCMDREDISSLHDCVGTETIMDKSKSGKTNLMQLFEESGNTDLKGIDTTNACYRGTAAVFNAVNWTESSSRDGGCALVVAGDIAAYATGAVRNIALIIGLNAPLTFEGGLHGTQMQYAYDFHKPDPLSECPIVDGKLSIHVMIFHSPYCKLVQKSLAQMMLNDFLNDQNTDKNSIYRGGPRWQHRADA</sequence>
<organism evidence="6 7">
    <name type="scientific">Cnephaeus nilssonii</name>
    <name type="common">Northern bat</name>
    <name type="synonym">Eptesicus nilssonii</name>
    <dbReference type="NCBI Taxonomy" id="3371016"/>
    <lineage>
        <taxon>Eukaryota</taxon>
        <taxon>Metazoa</taxon>
        <taxon>Chordata</taxon>
        <taxon>Craniata</taxon>
        <taxon>Vertebrata</taxon>
        <taxon>Euteleostomi</taxon>
        <taxon>Mammalia</taxon>
        <taxon>Eutheria</taxon>
        <taxon>Laurasiatheria</taxon>
        <taxon>Chiroptera</taxon>
        <taxon>Yangochiroptera</taxon>
        <taxon>Vespertilionidae</taxon>
        <taxon>Cnephaeus</taxon>
    </lineage>
</organism>
<evidence type="ECO:0000256" key="2">
    <source>
        <dbReference type="ARBA" id="ARBA00022548"/>
    </source>
</evidence>
<dbReference type="PANTHER" id="PTHR43323">
    <property type="entry name" value="3-HYDROXY-3-METHYLGLUTARYL COENZYME A SYNTHASE"/>
    <property type="match status" value="1"/>
</dbReference>
<feature type="domain" description="Hydroxymethylglutaryl-coenzyme A synthase N-terminal" evidence="4">
    <location>
        <begin position="8"/>
        <end position="56"/>
    </location>
</feature>
<comment type="similarity">
    <text evidence="1">Belongs to the thiolase-like superfamily. HMG-CoA synthase family.</text>
</comment>
<dbReference type="GO" id="GO:0010142">
    <property type="term" value="P:farnesyl diphosphate biosynthetic process, mevalonate pathway"/>
    <property type="evidence" value="ECO:0007669"/>
    <property type="project" value="InterPro"/>
</dbReference>
<dbReference type="PANTHER" id="PTHR43323:SF4">
    <property type="entry name" value="HYDROXYMETHYLGLUTARYL-COA SYNTHASE, CYTOPLASMIC"/>
    <property type="match status" value="1"/>
</dbReference>
<name>A0AA40LLZ2_CNENI</name>
<comment type="caution">
    <text evidence="6">The sequence shown here is derived from an EMBL/GenBank/DDBJ whole genome shotgun (WGS) entry which is preliminary data.</text>
</comment>
<dbReference type="InterPro" id="IPR013746">
    <property type="entry name" value="HMG_CoA_synt_C_dom"/>
</dbReference>
<dbReference type="GO" id="GO:0004421">
    <property type="term" value="F:hydroxymethylglutaryl-CoA synthase activity"/>
    <property type="evidence" value="ECO:0007669"/>
    <property type="project" value="InterPro"/>
</dbReference>
<dbReference type="GO" id="GO:0006084">
    <property type="term" value="P:acetyl-CoA metabolic process"/>
    <property type="evidence" value="ECO:0007669"/>
    <property type="project" value="InterPro"/>
</dbReference>
<dbReference type="SUPFAM" id="SSF53901">
    <property type="entry name" value="Thiolase-like"/>
    <property type="match status" value="2"/>
</dbReference>
<dbReference type="Gene3D" id="3.40.47.10">
    <property type="match status" value="3"/>
</dbReference>
<dbReference type="Pfam" id="PF08540">
    <property type="entry name" value="HMG_CoA_synt_C"/>
    <property type="match status" value="2"/>
</dbReference>
<dbReference type="GO" id="GO:0008203">
    <property type="term" value="P:cholesterol metabolic process"/>
    <property type="evidence" value="ECO:0007669"/>
    <property type="project" value="UniProtKB-KW"/>
</dbReference>
<dbReference type="InterPro" id="IPR016039">
    <property type="entry name" value="Thiolase-like"/>
</dbReference>
<keyword evidence="7" id="KW-1185">Reference proteome</keyword>
<evidence type="ECO:0000259" key="5">
    <source>
        <dbReference type="Pfam" id="PF08540"/>
    </source>
</evidence>
<reference evidence="6" key="1">
    <citation type="submission" date="2023-06" db="EMBL/GenBank/DDBJ databases">
        <title>Reference genome for the Northern bat (Eptesicus nilssonii), a most northern bat species.</title>
        <authorList>
            <person name="Laine V.N."/>
            <person name="Pulliainen A.T."/>
            <person name="Lilley T.M."/>
        </authorList>
    </citation>
    <scope>NUCLEOTIDE SEQUENCE</scope>
    <source>
        <strain evidence="6">BLF_Eptnil</strain>
        <tissue evidence="6">Kidney</tissue>
    </source>
</reference>
<evidence type="ECO:0000313" key="6">
    <source>
        <dbReference type="EMBL" id="KAK1336284.1"/>
    </source>
</evidence>
<keyword evidence="2" id="KW-0443">Lipid metabolism</keyword>
<evidence type="ECO:0000313" key="7">
    <source>
        <dbReference type="Proteomes" id="UP001177744"/>
    </source>
</evidence>
<keyword evidence="2" id="KW-1207">Sterol metabolism</keyword>
<dbReference type="AlphaFoldDB" id="A0AA40LLZ2"/>
<evidence type="ECO:0000256" key="3">
    <source>
        <dbReference type="ARBA" id="ARBA00022679"/>
    </source>
</evidence>
<dbReference type="EMBL" id="JAULJE010000013">
    <property type="protein sequence ID" value="KAK1336284.1"/>
    <property type="molecule type" value="Genomic_DNA"/>
</dbReference>
<feature type="domain" description="Hydroxymethylglutaryl-coenzyme A synthase N-terminal" evidence="4">
    <location>
        <begin position="59"/>
        <end position="147"/>
    </location>
</feature>
<keyword evidence="2" id="KW-0153">Cholesterol metabolism</keyword>
<feature type="domain" description="Hydroxymethylglutaryl-coenzyme A synthase C-terminal" evidence="5">
    <location>
        <begin position="185"/>
        <end position="220"/>
    </location>
</feature>